<comment type="caution">
    <text evidence="1">The sequence shown here is derived from an EMBL/GenBank/DDBJ whole genome shotgun (WGS) entry which is preliminary data.</text>
</comment>
<gene>
    <name evidence="1" type="ORF">FHS75_001272</name>
</gene>
<evidence type="ECO:0000313" key="2">
    <source>
        <dbReference type="Proteomes" id="UP000522081"/>
    </source>
</evidence>
<reference evidence="1 2" key="1">
    <citation type="submission" date="2020-07" db="EMBL/GenBank/DDBJ databases">
        <title>Genomic Encyclopedia of Type Strains, Phase IV (KMG-IV): sequencing the most valuable type-strain genomes for metagenomic binning, comparative biology and taxonomic classification.</title>
        <authorList>
            <person name="Goeker M."/>
        </authorList>
    </citation>
    <scope>NUCLEOTIDE SEQUENCE [LARGE SCALE GENOMIC DNA]</scope>
    <source>
        <strain evidence="1 2">DSM 29043</strain>
    </source>
</reference>
<organism evidence="1 2">
    <name type="scientific">Novosphingobium marinum</name>
    <dbReference type="NCBI Taxonomy" id="1514948"/>
    <lineage>
        <taxon>Bacteria</taxon>
        <taxon>Pseudomonadati</taxon>
        <taxon>Pseudomonadota</taxon>
        <taxon>Alphaproteobacteria</taxon>
        <taxon>Sphingomonadales</taxon>
        <taxon>Sphingomonadaceae</taxon>
        <taxon>Novosphingobium</taxon>
    </lineage>
</organism>
<sequence>METVPYLSEDWFDILEKEARDATAASARRGEARNFTLLERYSDAPAMQLRDGPLPGFRIQFFETGEATVQRGIDPEDSADCVFAMDWPAACQVVTLQSGEALETLITDLCVSGRATIEGDLADCPVDLDAFHDAVVVRTRLP</sequence>
<evidence type="ECO:0000313" key="1">
    <source>
        <dbReference type="EMBL" id="NYH94953.1"/>
    </source>
</evidence>
<keyword evidence="2" id="KW-1185">Reference proteome</keyword>
<evidence type="ECO:0008006" key="3">
    <source>
        <dbReference type="Google" id="ProtNLM"/>
    </source>
</evidence>
<dbReference type="EMBL" id="JACBZF010000002">
    <property type="protein sequence ID" value="NYH94953.1"/>
    <property type="molecule type" value="Genomic_DNA"/>
</dbReference>
<dbReference type="Proteomes" id="UP000522081">
    <property type="component" value="Unassembled WGS sequence"/>
</dbReference>
<dbReference type="AlphaFoldDB" id="A0A7Z0BU96"/>
<proteinExistence type="predicted"/>
<name>A0A7Z0BU96_9SPHN</name>
<accession>A0A7Z0BU96</accession>
<protein>
    <recommendedName>
        <fullName evidence="3">SCP2 domain-containing protein</fullName>
    </recommendedName>
</protein>
<dbReference type="RefSeq" id="WP_179406856.1">
    <property type="nucleotide sequence ID" value="NZ_BMGF01000009.1"/>
</dbReference>